<feature type="transmembrane region" description="Helical" evidence="16">
    <location>
        <begin position="176"/>
        <end position="196"/>
    </location>
</feature>
<dbReference type="GO" id="GO:0006656">
    <property type="term" value="P:phosphatidylcholine biosynthetic process"/>
    <property type="evidence" value="ECO:0007669"/>
    <property type="project" value="UniProtKB-UniPathway"/>
</dbReference>
<comment type="pathway">
    <text evidence="2">Phospholipid metabolism; phosphatidylcholine biosynthesis.</text>
</comment>
<comment type="pathway">
    <text evidence="3">Lipid metabolism.</text>
</comment>
<keyword evidence="9" id="KW-0256">Endoplasmic reticulum</keyword>
<keyword evidence="6 17" id="KW-0808">Transferase</keyword>
<keyword evidence="4" id="KW-0444">Lipid biosynthesis</keyword>
<proteinExistence type="evidence at transcript level"/>
<evidence type="ECO:0000256" key="14">
    <source>
        <dbReference type="ARBA" id="ARBA00023264"/>
    </source>
</evidence>
<reference evidence="17" key="1">
    <citation type="journal article" date="2018" name="J. Mol. Evol.">
        <title>Evolution of the Phosphatidylcholine Biosynthesis Pathways in Green Algae: Combinatorial Diversity of Methyltransferases.</title>
        <authorList>
            <person name="Hirashima T."/>
            <person name="Toyoshima M."/>
            <person name="Moriyama T."/>
            <person name="Sato N."/>
        </authorList>
    </citation>
    <scope>NUCLEOTIDE SEQUENCE</scope>
</reference>
<dbReference type="PANTHER" id="PTHR15458">
    <property type="entry name" value="PHOSPHATIDYLETHANOLAMINE N-METHYLTRANSFERASE"/>
    <property type="match status" value="1"/>
</dbReference>
<dbReference type="GO" id="GO:0000773">
    <property type="term" value="F:phosphatidyl-N-methylethanolamine N-methyltransferase activity"/>
    <property type="evidence" value="ECO:0007669"/>
    <property type="project" value="UniProtKB-EC"/>
</dbReference>
<feature type="transmembrane region" description="Helical" evidence="16">
    <location>
        <begin position="151"/>
        <end position="170"/>
    </location>
</feature>
<gene>
    <name evidence="17" type="primary">PLMT</name>
</gene>
<feature type="transmembrane region" description="Helical" evidence="16">
    <location>
        <begin position="26"/>
        <end position="45"/>
    </location>
</feature>
<dbReference type="GO" id="GO:0032259">
    <property type="term" value="P:methylation"/>
    <property type="evidence" value="ECO:0007669"/>
    <property type="project" value="UniProtKB-KW"/>
</dbReference>
<evidence type="ECO:0000256" key="16">
    <source>
        <dbReference type="SAM" id="Phobius"/>
    </source>
</evidence>
<name>A0A2Z5X881_CHLAP</name>
<evidence type="ECO:0000256" key="5">
    <source>
        <dbReference type="ARBA" id="ARBA00022603"/>
    </source>
</evidence>
<organism evidence="17">
    <name type="scientific">Chlamydomonas applanata</name>
    <name type="common">Chlamydomonas humicola</name>
    <dbReference type="NCBI Taxonomy" id="35704"/>
    <lineage>
        <taxon>Eukaryota</taxon>
        <taxon>Viridiplantae</taxon>
        <taxon>Chlorophyta</taxon>
        <taxon>core chlorophytes</taxon>
        <taxon>Chlorophyceae</taxon>
        <taxon>CS clade</taxon>
        <taxon>Chlamydomonadales</taxon>
        <taxon>Chlamydomonadaceae</taxon>
        <taxon>Chlamydomonas</taxon>
    </lineage>
</organism>
<evidence type="ECO:0000256" key="9">
    <source>
        <dbReference type="ARBA" id="ARBA00022824"/>
    </source>
</evidence>
<dbReference type="EMBL" id="LC228966">
    <property type="protein sequence ID" value="BBC28424.1"/>
    <property type="molecule type" value="mRNA"/>
</dbReference>
<dbReference type="InterPro" id="IPR024960">
    <property type="entry name" value="PEMT/MFAP"/>
</dbReference>
<evidence type="ECO:0000256" key="2">
    <source>
        <dbReference type="ARBA" id="ARBA00004969"/>
    </source>
</evidence>
<evidence type="ECO:0000256" key="7">
    <source>
        <dbReference type="ARBA" id="ARBA00022691"/>
    </source>
</evidence>
<keyword evidence="8 16" id="KW-0812">Transmembrane</keyword>
<keyword evidence="10 16" id="KW-1133">Transmembrane helix</keyword>
<keyword evidence="12 16" id="KW-0472">Membrane</keyword>
<evidence type="ECO:0000256" key="8">
    <source>
        <dbReference type="ARBA" id="ARBA00022692"/>
    </source>
</evidence>
<accession>A0A2Z5X881</accession>
<dbReference type="PANTHER" id="PTHR15458:SF5">
    <property type="entry name" value="PHOSPHATIDYLETHANOLAMINE N-METHYLTRANSFERASE"/>
    <property type="match status" value="1"/>
</dbReference>
<feature type="transmembrane region" description="Helical" evidence="16">
    <location>
        <begin position="102"/>
        <end position="130"/>
    </location>
</feature>
<keyword evidence="5 17" id="KW-0489">Methyltransferase</keyword>
<keyword evidence="13" id="KW-0594">Phospholipid biosynthesis</keyword>
<comment type="subcellular location">
    <subcellularLocation>
        <location evidence="1">Endoplasmic reticulum membrane</location>
        <topology evidence="1">Multi-pass membrane protein</topology>
    </subcellularLocation>
</comment>
<dbReference type="Pfam" id="PF04191">
    <property type="entry name" value="PEMT"/>
    <property type="match status" value="1"/>
</dbReference>
<dbReference type="UniPathway" id="UPA00753"/>
<dbReference type="GO" id="GO:0005789">
    <property type="term" value="C:endoplasmic reticulum membrane"/>
    <property type="evidence" value="ECO:0007669"/>
    <property type="project" value="UniProtKB-SubCell"/>
</dbReference>
<sequence>MMGPSRAVVPQALCRPMMPYESFHDWVLVAALASPHFLYAFIWFFPKTWQRAFGKGAVDAFAFSGVVGKLVQFQAVALWFWISQPNGLCLDLSAITLTQWLGFLLLGAVGQALNAGIYHAIGTAGVYYGFKLGKKIPWHSGFPFNVVSHPQYVGSALTVWAFAIVLAGQVKAASLAANPVVWVATYWTGLYIVTGIQEQYF</sequence>
<evidence type="ECO:0000256" key="3">
    <source>
        <dbReference type="ARBA" id="ARBA00005189"/>
    </source>
</evidence>
<evidence type="ECO:0000256" key="1">
    <source>
        <dbReference type="ARBA" id="ARBA00004477"/>
    </source>
</evidence>
<evidence type="ECO:0000256" key="15">
    <source>
        <dbReference type="ARBA" id="ARBA00034137"/>
    </source>
</evidence>
<keyword evidence="14" id="KW-1208">Phospholipid metabolism</keyword>
<evidence type="ECO:0000256" key="6">
    <source>
        <dbReference type="ARBA" id="ARBA00022679"/>
    </source>
</evidence>
<evidence type="ECO:0000256" key="12">
    <source>
        <dbReference type="ARBA" id="ARBA00023136"/>
    </source>
</evidence>
<evidence type="ECO:0000256" key="11">
    <source>
        <dbReference type="ARBA" id="ARBA00023098"/>
    </source>
</evidence>
<keyword evidence="7" id="KW-0949">S-adenosyl-L-methionine</keyword>
<dbReference type="EC" id="2.1.1.71" evidence="15"/>
<dbReference type="AlphaFoldDB" id="A0A2Z5X881"/>
<evidence type="ECO:0000256" key="10">
    <source>
        <dbReference type="ARBA" id="ARBA00022989"/>
    </source>
</evidence>
<keyword evidence="11" id="KW-0443">Lipid metabolism</keyword>
<dbReference type="InterPro" id="IPR007318">
    <property type="entry name" value="Phopholipid_MeTrfase"/>
</dbReference>
<protein>
    <recommendedName>
        <fullName evidence="15">phosphatidyl-N-methylethanolamine N-methyltransferase</fullName>
        <ecNumber evidence="15">2.1.1.71</ecNumber>
    </recommendedName>
</protein>
<evidence type="ECO:0000313" key="17">
    <source>
        <dbReference type="EMBL" id="BBC28424.1"/>
    </source>
</evidence>
<evidence type="ECO:0000256" key="4">
    <source>
        <dbReference type="ARBA" id="ARBA00022516"/>
    </source>
</evidence>
<evidence type="ECO:0000256" key="13">
    <source>
        <dbReference type="ARBA" id="ARBA00023209"/>
    </source>
</evidence>